<dbReference type="Proteomes" id="UP001523392">
    <property type="component" value="Unassembled WGS sequence"/>
</dbReference>
<dbReference type="Pfam" id="PF01571">
    <property type="entry name" value="GCV_T"/>
    <property type="match status" value="1"/>
</dbReference>
<dbReference type="InterPro" id="IPR023753">
    <property type="entry name" value="FAD/NAD-binding_dom"/>
</dbReference>
<evidence type="ECO:0000313" key="8">
    <source>
        <dbReference type="Proteomes" id="UP001523392"/>
    </source>
</evidence>
<dbReference type="Gene3D" id="3.10.20.440">
    <property type="entry name" value="2Fe-2S iron-sulphur cluster binding domain, sarcosine oxidase, alpha subunit, N-terminal domain"/>
    <property type="match status" value="1"/>
</dbReference>
<dbReference type="Pfam" id="PF13510">
    <property type="entry name" value="Fer2_4"/>
    <property type="match status" value="1"/>
</dbReference>
<dbReference type="InterPro" id="IPR027266">
    <property type="entry name" value="TrmE/GcvT-like"/>
</dbReference>
<dbReference type="Gene3D" id="3.30.1360.120">
    <property type="entry name" value="Probable tRNA modification gtpase trme, domain 1"/>
    <property type="match status" value="1"/>
</dbReference>
<dbReference type="Gene3D" id="3.50.50.60">
    <property type="entry name" value="FAD/NAD(P)-binding domain"/>
    <property type="match status" value="2"/>
</dbReference>
<dbReference type="PANTHER" id="PTHR43757:SF2">
    <property type="entry name" value="AMINOMETHYLTRANSFERASE, MITOCHONDRIAL"/>
    <property type="match status" value="1"/>
</dbReference>
<evidence type="ECO:0000259" key="3">
    <source>
        <dbReference type="Pfam" id="PF01571"/>
    </source>
</evidence>
<feature type="domain" description="GCVT N-terminal" evidence="3">
    <location>
        <begin position="560"/>
        <end position="824"/>
    </location>
</feature>
<dbReference type="InterPro" id="IPR036188">
    <property type="entry name" value="FAD/NAD-bd_sf"/>
</dbReference>
<dbReference type="SUPFAM" id="SSF51905">
    <property type="entry name" value="FAD/NAD(P)-binding domain"/>
    <property type="match status" value="1"/>
</dbReference>
<dbReference type="InterPro" id="IPR029043">
    <property type="entry name" value="GcvT/YgfZ_C"/>
</dbReference>
<dbReference type="PANTHER" id="PTHR43757">
    <property type="entry name" value="AMINOMETHYLTRANSFERASE"/>
    <property type="match status" value="1"/>
</dbReference>
<comment type="similarity">
    <text evidence="1">Belongs to the GcvT family.</text>
</comment>
<dbReference type="InterPro" id="IPR006222">
    <property type="entry name" value="GCVT_N"/>
</dbReference>
<feature type="domain" description="SoxA A3" evidence="6">
    <location>
        <begin position="461"/>
        <end position="545"/>
    </location>
</feature>
<gene>
    <name evidence="7" type="ORF">JYK14_09080</name>
</gene>
<evidence type="ECO:0000259" key="6">
    <source>
        <dbReference type="Pfam" id="PF17806"/>
    </source>
</evidence>
<proteinExistence type="inferred from homology"/>
<dbReference type="EMBL" id="JAFIRR010000054">
    <property type="protein sequence ID" value="MCO6416319.1"/>
    <property type="molecule type" value="Genomic_DNA"/>
</dbReference>
<feature type="domain" description="Aminomethyltransferase C-terminal" evidence="5">
    <location>
        <begin position="844"/>
        <end position="926"/>
    </location>
</feature>
<evidence type="ECO:0000259" key="5">
    <source>
        <dbReference type="Pfam" id="PF08669"/>
    </source>
</evidence>
<dbReference type="InterPro" id="IPR042204">
    <property type="entry name" value="2Fe-2S-bd_N"/>
</dbReference>
<accession>A0ABT1D309</accession>
<dbReference type="Pfam" id="PF08669">
    <property type="entry name" value="GCV_T_C"/>
    <property type="match status" value="1"/>
</dbReference>
<feature type="domain" description="FAD/NAD(P)-binding" evidence="4">
    <location>
        <begin position="171"/>
        <end position="413"/>
    </location>
</feature>
<name>A0ABT1D309_9PROT</name>
<sequence length="934" mass="99845">MRLPSGGRIDRSKPLRFTFDGRAFTGFAGDTLASALLANGVHLLGRSFKYHRPRGLLSAGAEEPNALVEIDRGPGRREPNTRATMVPLVEGLTARSQNRFPSLRFDLAALASLAAPLLPAGFYYKTFLGPGREAWHRRWEPLIRRMAGLGRAPEAPDPDRYAHRFAHCETLVIGAGRAGIAAALEAAEAGDRVILCDEQMEPGGRLLLSPGEVPGLAALRGNLRVTLLPRTTAFHYGLQNFVSLAEILDRPDGLRERLWQVRTARVVLATGALERPLPFRGNDRPGVMLADAARAYAARWAVLPGRQAVLLAAHDSGYEAAFALQDRGARIAAILDLRAAPPLAAAARARGIEVRAAHGIAATRGGLRVTGVLAAPLRPDGSPDAARATPIPCDLVLMAGGWTPNLALFSQARGRLRWDEAADAFLPGEVAEALTCAGACAAGRGPGHPIAAIAAGALTARRAFVDPQNDVTTRDIALAVQEGFRSIEHVKRYTTTGMATDQGKVGGMLGLATAAAASGRTVPETGHTTFRPPYTPLSFGTLAGRHRGPLFDPIRTAPSHGWAEAHGAVFEPVGQWQRARAYPRAGEALHAAVARECLAVRQKAGLLDASTLGKIEIVGPDAAEFLERCYVNAVHSLRPGRCRYALLLREDGFLFDDGVLARLAEDRFHLTTTTGGAARVLHLLEDYAQTEFPALRVFLTSTTEHWGVAALQGPAAREMLAPLVRGCELAALPHMTVAEAEVMGIPARLFRVSFTGELGYEINLPADRLPELWEALIAAGATPYGTDAMHVLRAEKGYVIVGQETDGTVTPLDLGLGWVIGKAKRDFIGKRSLARAEMQRPDRRQLVGLAPLEGRAPEEGAQLLARPGAREAEGHVTSAYASAALGRPIALGLLARGRARHGETVLATRLDGPPQPLQIVPPVFWDPEGKRLHG</sequence>
<reference evidence="7 8" key="1">
    <citation type="submission" date="2021-12" db="EMBL/GenBank/DDBJ databases">
        <title>Siccirubricoccus leaddurans sp. nov., a high concentration Zn2+ tolerance bacterium.</title>
        <authorList>
            <person name="Cao Y."/>
        </authorList>
    </citation>
    <scope>NUCLEOTIDE SEQUENCE [LARGE SCALE GENOMIC DNA]</scope>
    <source>
        <strain evidence="7 8">KC 17139</strain>
    </source>
</reference>
<comment type="caution">
    <text evidence="7">The sequence shown here is derived from an EMBL/GenBank/DDBJ whole genome shotgun (WGS) entry which is preliminary data.</text>
</comment>
<keyword evidence="8" id="KW-1185">Reference proteome</keyword>
<keyword evidence="2" id="KW-0560">Oxidoreductase</keyword>
<evidence type="ECO:0000256" key="1">
    <source>
        <dbReference type="ARBA" id="ARBA00008609"/>
    </source>
</evidence>
<evidence type="ECO:0000256" key="2">
    <source>
        <dbReference type="ARBA" id="ARBA00023002"/>
    </source>
</evidence>
<dbReference type="SUPFAM" id="SSF101790">
    <property type="entry name" value="Aminomethyltransferase beta-barrel domain"/>
    <property type="match status" value="1"/>
</dbReference>
<protein>
    <submittedName>
        <fullName evidence="7">2Fe-2S iron-sulfur cluster-binding protein</fullName>
    </submittedName>
</protein>
<evidence type="ECO:0000313" key="7">
    <source>
        <dbReference type="EMBL" id="MCO6416319.1"/>
    </source>
</evidence>
<organism evidence="7 8">
    <name type="scientific">Siccirubricoccus soli</name>
    <dbReference type="NCBI Taxonomy" id="2899147"/>
    <lineage>
        <taxon>Bacteria</taxon>
        <taxon>Pseudomonadati</taxon>
        <taxon>Pseudomonadota</taxon>
        <taxon>Alphaproteobacteria</taxon>
        <taxon>Acetobacterales</taxon>
        <taxon>Roseomonadaceae</taxon>
        <taxon>Siccirubricoccus</taxon>
    </lineage>
</organism>
<evidence type="ECO:0000259" key="4">
    <source>
        <dbReference type="Pfam" id="PF07992"/>
    </source>
</evidence>
<dbReference type="RefSeq" id="WP_252952929.1">
    <property type="nucleotide sequence ID" value="NZ_JAFIRR010000054.1"/>
</dbReference>
<dbReference type="Pfam" id="PF07992">
    <property type="entry name" value="Pyr_redox_2"/>
    <property type="match status" value="1"/>
</dbReference>
<dbReference type="SUPFAM" id="SSF103025">
    <property type="entry name" value="Folate-binding domain"/>
    <property type="match status" value="1"/>
</dbReference>
<dbReference type="Pfam" id="PF17806">
    <property type="entry name" value="SO_alpha_A3"/>
    <property type="match status" value="1"/>
</dbReference>
<dbReference type="InterPro" id="IPR013977">
    <property type="entry name" value="GcvT_C"/>
</dbReference>
<dbReference type="InterPro" id="IPR028896">
    <property type="entry name" value="GcvT/YgfZ/DmdA"/>
</dbReference>
<dbReference type="InterPro" id="IPR041117">
    <property type="entry name" value="SoxA_A3"/>
</dbReference>
<dbReference type="PRINTS" id="PR00411">
    <property type="entry name" value="PNDRDTASEI"/>
</dbReference>
<dbReference type="PRINTS" id="PR00368">
    <property type="entry name" value="FADPNR"/>
</dbReference>